<gene>
    <name evidence="1" type="ORF">S03H2_13023</name>
</gene>
<reference evidence="1" key="1">
    <citation type="journal article" date="2014" name="Front. Microbiol.">
        <title>High frequency of phylogenetically diverse reductive dehalogenase-homologous genes in deep subseafloor sedimentary metagenomes.</title>
        <authorList>
            <person name="Kawai M."/>
            <person name="Futagami T."/>
            <person name="Toyoda A."/>
            <person name="Takaki Y."/>
            <person name="Nishi S."/>
            <person name="Hori S."/>
            <person name="Arai W."/>
            <person name="Tsubouchi T."/>
            <person name="Morono Y."/>
            <person name="Uchiyama I."/>
            <person name="Ito T."/>
            <person name="Fujiyama A."/>
            <person name="Inagaki F."/>
            <person name="Takami H."/>
        </authorList>
    </citation>
    <scope>NUCLEOTIDE SEQUENCE</scope>
    <source>
        <strain evidence="1">Expedition CK06-06</strain>
    </source>
</reference>
<feature type="non-terminal residue" evidence="1">
    <location>
        <position position="1"/>
    </location>
</feature>
<protein>
    <submittedName>
        <fullName evidence="1">Uncharacterized protein</fullName>
    </submittedName>
</protein>
<dbReference type="EMBL" id="BARU01006615">
    <property type="protein sequence ID" value="GAH34447.1"/>
    <property type="molecule type" value="Genomic_DNA"/>
</dbReference>
<evidence type="ECO:0000313" key="1">
    <source>
        <dbReference type="EMBL" id="GAH34447.1"/>
    </source>
</evidence>
<sequence length="38" mass="4374">EFIPNTRADRTLLKPSSIRFIGLDNLVEEIQKFDIKVG</sequence>
<dbReference type="AlphaFoldDB" id="X1EPF6"/>
<accession>X1EPF6</accession>
<comment type="caution">
    <text evidence="1">The sequence shown here is derived from an EMBL/GenBank/DDBJ whole genome shotgun (WGS) entry which is preliminary data.</text>
</comment>
<organism evidence="1">
    <name type="scientific">marine sediment metagenome</name>
    <dbReference type="NCBI Taxonomy" id="412755"/>
    <lineage>
        <taxon>unclassified sequences</taxon>
        <taxon>metagenomes</taxon>
        <taxon>ecological metagenomes</taxon>
    </lineage>
</organism>
<name>X1EPF6_9ZZZZ</name>
<proteinExistence type="predicted"/>